<evidence type="ECO:0000259" key="2">
    <source>
        <dbReference type="Pfam" id="PF07282"/>
    </source>
</evidence>
<dbReference type="Proteomes" id="UP000094385">
    <property type="component" value="Unassembled WGS sequence"/>
</dbReference>
<proteinExistence type="predicted"/>
<accession>A0A1E3Q5Q7</accession>
<keyword evidence="1" id="KW-0238">DNA-binding</keyword>
<evidence type="ECO:0000313" key="4">
    <source>
        <dbReference type="Proteomes" id="UP000094385"/>
    </source>
</evidence>
<dbReference type="InterPro" id="IPR051491">
    <property type="entry name" value="Recombinase/Transposase-rel"/>
</dbReference>
<dbReference type="Pfam" id="PF07282">
    <property type="entry name" value="Cas12f1-like_TNB"/>
    <property type="match status" value="1"/>
</dbReference>
<evidence type="ECO:0000256" key="1">
    <source>
        <dbReference type="ARBA" id="ARBA00023125"/>
    </source>
</evidence>
<evidence type="ECO:0000313" key="3">
    <source>
        <dbReference type="EMBL" id="ODQ72908.1"/>
    </source>
</evidence>
<keyword evidence="4" id="KW-1185">Reference proteome</keyword>
<sequence>MTSKKKPKTDNEQVHKDELHSSYSAKDINRATWWRLKRAAARQRCRIQNLVVDFALPDCQVTSFNLIILSTFPVQQKVTRRGGRRRMRSKTARAMATWTYYKFQQRLVNKAREYKPCNVVLVSEAYTTTGRCGSLNDVGSSKEYACKKCQFECHQWCEKYGSLQYSEPGSRAKSTQELASTRCRHIFAIIVVMGVARDEAASFSPEYHDPSQFPTKYACLFSRKHTSVRTISHRQYSRIIIYMIKPNILDQAQRQ</sequence>
<organism evidence="3 4">
    <name type="scientific">Lipomyces starkeyi NRRL Y-11557</name>
    <dbReference type="NCBI Taxonomy" id="675824"/>
    <lineage>
        <taxon>Eukaryota</taxon>
        <taxon>Fungi</taxon>
        <taxon>Dikarya</taxon>
        <taxon>Ascomycota</taxon>
        <taxon>Saccharomycotina</taxon>
        <taxon>Lipomycetes</taxon>
        <taxon>Lipomycetales</taxon>
        <taxon>Lipomycetaceae</taxon>
        <taxon>Lipomyces</taxon>
    </lineage>
</organism>
<dbReference type="GO" id="GO:0003677">
    <property type="term" value="F:DNA binding"/>
    <property type="evidence" value="ECO:0007669"/>
    <property type="project" value="UniProtKB-KW"/>
</dbReference>
<dbReference type="PANTHER" id="PTHR36172:SF1">
    <property type="entry name" value="RESOLVASE-RELATED"/>
    <property type="match status" value="1"/>
</dbReference>
<dbReference type="PANTHER" id="PTHR36172">
    <property type="match status" value="1"/>
</dbReference>
<name>A0A1E3Q5Q7_LIPST</name>
<gene>
    <name evidence="3" type="ORF">LIPSTDRAFT_278411</name>
</gene>
<protein>
    <recommendedName>
        <fullName evidence="2">Cas12f1-like TNB domain-containing protein</fullName>
    </recommendedName>
</protein>
<feature type="domain" description="Cas12f1-like TNB" evidence="2">
    <location>
        <begin position="100"/>
        <end position="154"/>
    </location>
</feature>
<dbReference type="EMBL" id="KV454294">
    <property type="protein sequence ID" value="ODQ72908.1"/>
    <property type="molecule type" value="Genomic_DNA"/>
</dbReference>
<dbReference type="InterPro" id="IPR010095">
    <property type="entry name" value="Cas12f1-like_TNB"/>
</dbReference>
<reference evidence="3 4" key="1">
    <citation type="journal article" date="2016" name="Proc. Natl. Acad. Sci. U.S.A.">
        <title>Comparative genomics of biotechnologically important yeasts.</title>
        <authorList>
            <person name="Riley R."/>
            <person name="Haridas S."/>
            <person name="Wolfe K.H."/>
            <person name="Lopes M.R."/>
            <person name="Hittinger C.T."/>
            <person name="Goeker M."/>
            <person name="Salamov A.A."/>
            <person name="Wisecaver J.H."/>
            <person name="Long T.M."/>
            <person name="Calvey C.H."/>
            <person name="Aerts A.L."/>
            <person name="Barry K.W."/>
            <person name="Choi C."/>
            <person name="Clum A."/>
            <person name="Coughlan A.Y."/>
            <person name="Deshpande S."/>
            <person name="Douglass A.P."/>
            <person name="Hanson S.J."/>
            <person name="Klenk H.-P."/>
            <person name="LaButti K.M."/>
            <person name="Lapidus A."/>
            <person name="Lindquist E.A."/>
            <person name="Lipzen A.M."/>
            <person name="Meier-Kolthoff J.P."/>
            <person name="Ohm R.A."/>
            <person name="Otillar R.P."/>
            <person name="Pangilinan J.L."/>
            <person name="Peng Y."/>
            <person name="Rokas A."/>
            <person name="Rosa C.A."/>
            <person name="Scheuner C."/>
            <person name="Sibirny A.A."/>
            <person name="Slot J.C."/>
            <person name="Stielow J.B."/>
            <person name="Sun H."/>
            <person name="Kurtzman C.P."/>
            <person name="Blackwell M."/>
            <person name="Grigoriev I.V."/>
            <person name="Jeffries T.W."/>
        </authorList>
    </citation>
    <scope>NUCLEOTIDE SEQUENCE [LARGE SCALE GENOMIC DNA]</scope>
    <source>
        <strain evidence="3 4">NRRL Y-11557</strain>
    </source>
</reference>
<dbReference type="AlphaFoldDB" id="A0A1E3Q5Q7"/>
<dbReference type="OrthoDB" id="2413960at2759"/>